<dbReference type="Pfam" id="PF00583">
    <property type="entry name" value="Acetyltransf_1"/>
    <property type="match status" value="1"/>
</dbReference>
<dbReference type="AlphaFoldDB" id="A0AAW3YY52"/>
<dbReference type="PROSITE" id="PS51186">
    <property type="entry name" value="GNAT"/>
    <property type="match status" value="1"/>
</dbReference>
<dbReference type="PANTHER" id="PTHR42791:SF1">
    <property type="entry name" value="N-ACETYLTRANSFERASE DOMAIN-CONTAINING PROTEIN"/>
    <property type="match status" value="1"/>
</dbReference>
<dbReference type="GO" id="GO:0016747">
    <property type="term" value="F:acyltransferase activity, transferring groups other than amino-acyl groups"/>
    <property type="evidence" value="ECO:0007669"/>
    <property type="project" value="InterPro"/>
</dbReference>
<name>A0AAW3YY52_9GAMM</name>
<dbReference type="Proteomes" id="UP001193920">
    <property type="component" value="Unassembled WGS sequence"/>
</dbReference>
<dbReference type="InterPro" id="IPR052523">
    <property type="entry name" value="Trichothecene_AcTrans"/>
</dbReference>
<dbReference type="EMBL" id="JACXBF010000383">
    <property type="protein sequence ID" value="MBD2801749.1"/>
    <property type="molecule type" value="Genomic_DNA"/>
</dbReference>
<gene>
    <name evidence="2" type="ORF">ID854_15160</name>
</gene>
<accession>A0AAW3YY52</accession>
<organism evidence="2">
    <name type="scientific">Xenorhabdus szentirmaii</name>
    <dbReference type="NCBI Taxonomy" id="290112"/>
    <lineage>
        <taxon>Bacteria</taxon>
        <taxon>Pseudomonadati</taxon>
        <taxon>Pseudomonadota</taxon>
        <taxon>Gammaproteobacteria</taxon>
        <taxon>Enterobacterales</taxon>
        <taxon>Morganellaceae</taxon>
        <taxon>Xenorhabdus</taxon>
    </lineage>
</organism>
<sequence>MKEYQLSKAILAHHKIEDYFFSSVSQICKHVCDDVRIYITGVEVHTLNFLLLMDNHVQIADPLQKGIQWMDEKIDLPFSIIAIEPDKQILSVIGQAGFVFDPDGITTAMQLDLMNWQLKNALAVGYEVRCVDHCLSDWAGPIKSAFEIGDLLSEQYQQCHQAALDAGKDLQHYTLYVEGKPVCALTLSKQDNIIRLDEIGTLVEEQRKGYASALISHVLNEAKQQGVTACYLEASQDGNGVYQRIGFKPLFEYQSFIRG</sequence>
<dbReference type="InterPro" id="IPR016181">
    <property type="entry name" value="Acyl_CoA_acyltransferase"/>
</dbReference>
<evidence type="ECO:0000259" key="1">
    <source>
        <dbReference type="PROSITE" id="PS51186"/>
    </source>
</evidence>
<dbReference type="Gene3D" id="3.40.630.30">
    <property type="match status" value="1"/>
</dbReference>
<dbReference type="SUPFAM" id="SSF55729">
    <property type="entry name" value="Acyl-CoA N-acyltransferases (Nat)"/>
    <property type="match status" value="1"/>
</dbReference>
<dbReference type="CDD" id="cd04301">
    <property type="entry name" value="NAT_SF"/>
    <property type="match status" value="1"/>
</dbReference>
<proteinExistence type="predicted"/>
<reference evidence="2" key="1">
    <citation type="submission" date="2020-09" db="EMBL/GenBank/DDBJ databases">
        <authorList>
            <person name="Palma L."/>
            <person name="Caballero P."/>
            <person name="Berry C."/>
            <person name="Del Valle E."/>
        </authorList>
    </citation>
    <scope>NUCLEOTIDE SEQUENCE</scope>
    <source>
        <strain evidence="2">M</strain>
    </source>
</reference>
<feature type="domain" description="N-acetyltransferase" evidence="1">
    <location>
        <begin position="126"/>
        <end position="259"/>
    </location>
</feature>
<dbReference type="PANTHER" id="PTHR42791">
    <property type="entry name" value="GNAT FAMILY ACETYLTRANSFERASE"/>
    <property type="match status" value="1"/>
</dbReference>
<comment type="caution">
    <text evidence="2">The sequence shown here is derived from an EMBL/GenBank/DDBJ whole genome shotgun (WGS) entry which is preliminary data.</text>
</comment>
<evidence type="ECO:0000313" key="2">
    <source>
        <dbReference type="EMBL" id="MBD2801749.1"/>
    </source>
</evidence>
<reference evidence="2" key="2">
    <citation type="journal article" date="2024" name="Toxins">
        <title>Genome Sequence Analysis of Native Xenorhabdus Strains Isolated from Entomopathogenic Nematodes in Argentina.</title>
        <authorList>
            <person name="Palma L."/>
            <person name="Frizzo L."/>
            <person name="Kaiser S."/>
            <person name="Berry C."/>
            <person name="Caballero P."/>
            <person name="Bode H.B."/>
            <person name="Del Valle E.E."/>
        </authorList>
    </citation>
    <scope>NUCLEOTIDE SEQUENCE</scope>
    <source>
        <strain evidence="2">M</strain>
    </source>
</reference>
<dbReference type="InterPro" id="IPR000182">
    <property type="entry name" value="GNAT_dom"/>
</dbReference>
<protein>
    <submittedName>
        <fullName evidence="2">GNAT family N-acetyltransferase</fullName>
    </submittedName>
</protein>